<dbReference type="Proteomes" id="UP001410795">
    <property type="component" value="Unassembled WGS sequence"/>
</dbReference>
<reference evidence="2" key="1">
    <citation type="journal article" date="2019" name="Int. J. Syst. Evol. Microbiol.">
        <title>The Global Catalogue of Microorganisms (GCM) 10K type strain sequencing project: providing services to taxonomists for standard genome sequencing and annotation.</title>
        <authorList>
            <consortium name="The Broad Institute Genomics Platform"/>
            <consortium name="The Broad Institute Genome Sequencing Center for Infectious Disease"/>
            <person name="Wu L."/>
            <person name="Ma J."/>
        </authorList>
    </citation>
    <scope>NUCLEOTIDE SEQUENCE [LARGE SCALE GENOMIC DNA]</scope>
    <source>
        <strain evidence="2">JCM 16546</strain>
    </source>
</reference>
<evidence type="ECO:0000313" key="1">
    <source>
        <dbReference type="EMBL" id="GAA3663343.1"/>
    </source>
</evidence>
<evidence type="ECO:0000313" key="2">
    <source>
        <dbReference type="Proteomes" id="UP001410795"/>
    </source>
</evidence>
<sequence>MSTATADPASGDDYGGDYPARMHVHEYYRPSRRRQYLTITHLTSGEGMDGFRPDAQVLSRSRGSFIMLTDAPESGDSSSMTVALYTKGDLMVETQVTRRRLDKAIAAWADGDALLL</sequence>
<dbReference type="RefSeq" id="WP_221857375.1">
    <property type="nucleotide sequence ID" value="NZ_BAAAYV010000012.1"/>
</dbReference>
<comment type="caution">
    <text evidence="1">The sequence shown here is derived from an EMBL/GenBank/DDBJ whole genome shotgun (WGS) entry which is preliminary data.</text>
</comment>
<keyword evidence="2" id="KW-1185">Reference proteome</keyword>
<gene>
    <name evidence="1" type="ORF">GCM10022202_26380</name>
</gene>
<accession>A0ABP7BM27</accession>
<dbReference type="EMBL" id="BAAAYV010000012">
    <property type="protein sequence ID" value="GAA3663343.1"/>
    <property type="molecule type" value="Genomic_DNA"/>
</dbReference>
<protein>
    <submittedName>
        <fullName evidence="1">Uncharacterized protein</fullName>
    </submittedName>
</protein>
<name>A0ABP7BM27_9MICO</name>
<proteinExistence type="predicted"/>
<organism evidence="1 2">
    <name type="scientific">Microbacterium marinilacus</name>
    <dbReference type="NCBI Taxonomy" id="415209"/>
    <lineage>
        <taxon>Bacteria</taxon>
        <taxon>Bacillati</taxon>
        <taxon>Actinomycetota</taxon>
        <taxon>Actinomycetes</taxon>
        <taxon>Micrococcales</taxon>
        <taxon>Microbacteriaceae</taxon>
        <taxon>Microbacterium</taxon>
    </lineage>
</organism>